<dbReference type="Gene3D" id="3.10.10.10">
    <property type="entry name" value="HIV Type 1 Reverse Transcriptase, subunit A, domain 1"/>
    <property type="match status" value="1"/>
</dbReference>
<dbReference type="Gene3D" id="3.30.420.10">
    <property type="entry name" value="Ribonuclease H-like superfamily/Ribonuclease H"/>
    <property type="match status" value="1"/>
</dbReference>
<dbReference type="InterPro" id="IPR050951">
    <property type="entry name" value="Retrovirus_Pol_polyprotein"/>
</dbReference>
<dbReference type="GO" id="GO:0015074">
    <property type="term" value="P:DNA integration"/>
    <property type="evidence" value="ECO:0007669"/>
    <property type="project" value="InterPro"/>
</dbReference>
<sequence length="479" mass="55902">MTMNERCSALLLNKLPSKEKDPQSLTILCQVLEKHKGEIAWKMSDIKGISPLFCTHKILMEDDFKPVIQPQRHLNSKVQDVVKSVIFKVIDSRLIYPISDSPWVSPINVVLKKGGMTVVLNDSNELIPLRIDFKPRLIRWVLLLQGFNIEIKDKKGAKNLAADQLSRLENPDTKVLNEREIADEFPDEHLMMLKAKVNDVEPWYADYVNYIVETVVPPKWLYERRKRFYCQVNNYFWDEPYAFRLCPDNIMRRCVAGNEIFKILAHCHFEPTEGYHSASVTRRKVYESGFFWPNIFKNAKDYVMRGNKYILVAVDYVSKWVEVQALPPNDTRVVVKFLRGLFTRFGVPKALISDQVTHFYNSQLEKALHKYNVTHKLSAAYHPRSKEQTKVTNKVIKCILERLVGYNPKDWSEKHNDVLWSFRTAYKTPTGCTPFRLVYDKAFYLLVDIKHKAYWALKQCNTNLTAAGKNRFMQLNELG</sequence>
<dbReference type="InterPro" id="IPR043502">
    <property type="entry name" value="DNA/RNA_pol_sf"/>
</dbReference>
<dbReference type="InterPro" id="IPR001584">
    <property type="entry name" value="Integrase_cat-core"/>
</dbReference>
<dbReference type="PANTHER" id="PTHR37984:SF5">
    <property type="entry name" value="PROTEIN NYNRIN-LIKE"/>
    <property type="match status" value="1"/>
</dbReference>
<name>A0A6L2NFP5_TANCI</name>
<evidence type="ECO:0000259" key="1">
    <source>
        <dbReference type="PROSITE" id="PS50994"/>
    </source>
</evidence>
<dbReference type="PROSITE" id="PS50994">
    <property type="entry name" value="INTEGRASE"/>
    <property type="match status" value="1"/>
</dbReference>
<dbReference type="GO" id="GO:0003676">
    <property type="term" value="F:nucleic acid binding"/>
    <property type="evidence" value="ECO:0007669"/>
    <property type="project" value="InterPro"/>
</dbReference>
<dbReference type="AlphaFoldDB" id="A0A6L2NFP5"/>
<proteinExistence type="predicted"/>
<dbReference type="PANTHER" id="PTHR37984">
    <property type="entry name" value="PROTEIN CBG26694"/>
    <property type="match status" value="1"/>
</dbReference>
<dbReference type="SUPFAM" id="SSF53098">
    <property type="entry name" value="Ribonuclease H-like"/>
    <property type="match status" value="1"/>
</dbReference>
<accession>A0A6L2NFP5</accession>
<evidence type="ECO:0000313" key="2">
    <source>
        <dbReference type="EMBL" id="GEU85066.1"/>
    </source>
</evidence>
<comment type="caution">
    <text evidence="2">The sequence shown here is derived from an EMBL/GenBank/DDBJ whole genome shotgun (WGS) entry which is preliminary data.</text>
</comment>
<dbReference type="Pfam" id="PF00665">
    <property type="entry name" value="rve"/>
    <property type="match status" value="1"/>
</dbReference>
<dbReference type="InterPro" id="IPR012337">
    <property type="entry name" value="RNaseH-like_sf"/>
</dbReference>
<dbReference type="SUPFAM" id="SSF56672">
    <property type="entry name" value="DNA/RNA polymerases"/>
    <property type="match status" value="1"/>
</dbReference>
<gene>
    <name evidence="2" type="ORF">Tci_057044</name>
</gene>
<dbReference type="EMBL" id="BKCJ010009030">
    <property type="protein sequence ID" value="GEU85066.1"/>
    <property type="molecule type" value="Genomic_DNA"/>
</dbReference>
<protein>
    <recommendedName>
        <fullName evidence="1">Integrase catalytic domain-containing protein</fullName>
    </recommendedName>
</protein>
<feature type="domain" description="Integrase catalytic" evidence="1">
    <location>
        <begin position="283"/>
        <end position="442"/>
    </location>
</feature>
<reference evidence="2" key="1">
    <citation type="journal article" date="2019" name="Sci. Rep.">
        <title>Draft genome of Tanacetum cinerariifolium, the natural source of mosquito coil.</title>
        <authorList>
            <person name="Yamashiro T."/>
            <person name="Shiraishi A."/>
            <person name="Satake H."/>
            <person name="Nakayama K."/>
        </authorList>
    </citation>
    <scope>NUCLEOTIDE SEQUENCE</scope>
</reference>
<dbReference type="InterPro" id="IPR036397">
    <property type="entry name" value="RNaseH_sf"/>
</dbReference>
<organism evidence="2">
    <name type="scientific">Tanacetum cinerariifolium</name>
    <name type="common">Dalmatian daisy</name>
    <name type="synonym">Chrysanthemum cinerariifolium</name>
    <dbReference type="NCBI Taxonomy" id="118510"/>
    <lineage>
        <taxon>Eukaryota</taxon>
        <taxon>Viridiplantae</taxon>
        <taxon>Streptophyta</taxon>
        <taxon>Embryophyta</taxon>
        <taxon>Tracheophyta</taxon>
        <taxon>Spermatophyta</taxon>
        <taxon>Magnoliopsida</taxon>
        <taxon>eudicotyledons</taxon>
        <taxon>Gunneridae</taxon>
        <taxon>Pentapetalae</taxon>
        <taxon>asterids</taxon>
        <taxon>campanulids</taxon>
        <taxon>Asterales</taxon>
        <taxon>Asteraceae</taxon>
        <taxon>Asteroideae</taxon>
        <taxon>Anthemideae</taxon>
        <taxon>Anthemidinae</taxon>
        <taxon>Tanacetum</taxon>
    </lineage>
</organism>